<dbReference type="Proteomes" id="UP001224781">
    <property type="component" value="Unassembled WGS sequence"/>
</dbReference>
<evidence type="ECO:0000313" key="3">
    <source>
        <dbReference type="Proteomes" id="UP001224781"/>
    </source>
</evidence>
<evidence type="ECO:0000256" key="1">
    <source>
        <dbReference type="SAM" id="MobiDB-lite"/>
    </source>
</evidence>
<keyword evidence="3" id="KW-1185">Reference proteome</keyword>
<organism evidence="2 3">
    <name type="scientific">Agrobacterium larrymoorei</name>
    <dbReference type="NCBI Taxonomy" id="160699"/>
    <lineage>
        <taxon>Bacteria</taxon>
        <taxon>Pseudomonadati</taxon>
        <taxon>Pseudomonadota</taxon>
        <taxon>Alphaproteobacteria</taxon>
        <taxon>Hyphomicrobiales</taxon>
        <taxon>Rhizobiaceae</taxon>
        <taxon>Rhizobium/Agrobacterium group</taxon>
        <taxon>Agrobacterium</taxon>
    </lineage>
</organism>
<sequence length="78" mass="8428">MGFLECAALTPLCPAGHLPLKGGDRQEASSPLHLQELRLARRCRDSISPLGGEMPGRAEGGPQQKPQRRLSKRGSTPR</sequence>
<protein>
    <recommendedName>
        <fullName evidence="4">Lytic murein transglycosylase</fullName>
    </recommendedName>
</protein>
<evidence type="ECO:0008006" key="4">
    <source>
        <dbReference type="Google" id="ProtNLM"/>
    </source>
</evidence>
<reference evidence="2 3" key="1">
    <citation type="submission" date="2023-07" db="EMBL/GenBank/DDBJ databases">
        <title>Functional and genomic diversity of the sorghum phyllosphere microbiome.</title>
        <authorList>
            <person name="Shade A."/>
        </authorList>
    </citation>
    <scope>NUCLEOTIDE SEQUENCE [LARGE SCALE GENOMIC DNA]</scope>
    <source>
        <strain evidence="2 3">SORGH_AS_1126</strain>
    </source>
</reference>
<feature type="region of interest" description="Disordered" evidence="1">
    <location>
        <begin position="45"/>
        <end position="78"/>
    </location>
</feature>
<evidence type="ECO:0000313" key="2">
    <source>
        <dbReference type="EMBL" id="MDQ1187288.1"/>
    </source>
</evidence>
<proteinExistence type="predicted"/>
<comment type="caution">
    <text evidence="2">The sequence shown here is derived from an EMBL/GenBank/DDBJ whole genome shotgun (WGS) entry which is preliminary data.</text>
</comment>
<accession>A0ABU0UQP2</accession>
<gene>
    <name evidence="2" type="ORF">QE408_004431</name>
</gene>
<dbReference type="EMBL" id="JAUTBL010000002">
    <property type="protein sequence ID" value="MDQ1187288.1"/>
    <property type="molecule type" value="Genomic_DNA"/>
</dbReference>
<name>A0ABU0UQP2_9HYPH</name>